<accession>A0A1V9GBA3</accession>
<protein>
    <recommendedName>
        <fullName evidence="3">DUF1574 domain-containing protein</fullName>
    </recommendedName>
</protein>
<dbReference type="RefSeq" id="WP_081160696.1">
    <property type="nucleotide sequence ID" value="NZ_LWBP01000007.1"/>
</dbReference>
<name>A0A1V9GBA3_9BACT</name>
<reference evidence="2" key="1">
    <citation type="submission" date="2016-04" db="EMBL/GenBank/DDBJ databases">
        <authorList>
            <person name="Chen L."/>
            <person name="Zhuang W."/>
            <person name="Wang G."/>
        </authorList>
    </citation>
    <scope>NUCLEOTIDE SEQUENCE [LARGE SCALE GENOMIC DNA]</scope>
    <source>
        <strain evidence="2">208</strain>
    </source>
</reference>
<dbReference type="OrthoDB" id="9761723at2"/>
<keyword evidence="2" id="KW-1185">Reference proteome</keyword>
<organism evidence="1 2">
    <name type="scientific">Niastella populi</name>
    <dbReference type="NCBI Taxonomy" id="550983"/>
    <lineage>
        <taxon>Bacteria</taxon>
        <taxon>Pseudomonadati</taxon>
        <taxon>Bacteroidota</taxon>
        <taxon>Chitinophagia</taxon>
        <taxon>Chitinophagales</taxon>
        <taxon>Chitinophagaceae</taxon>
        <taxon>Niastella</taxon>
    </lineage>
</organism>
<comment type="caution">
    <text evidence="1">The sequence shown here is derived from an EMBL/GenBank/DDBJ whole genome shotgun (WGS) entry which is preliminary data.</text>
</comment>
<sequence>MRKLISKFFLFLIAITLLIAALLYFSNRIINDGNYFSLKSNSKYVVFGHSHPAYAFNDSLIENFVNYAQQGECYFYTYFKVKKILENNKRIETVFIDFSNNQIDKRMDDWIWSDRFLDENCPDYMPFLGFEDLKILIRNNWRGLLELQNISLRSNVSFFYGNEMNYFKSKNAIGYLYSDRQKADSLIKTIPVQKSNIKADTGISEINIHYLEKILDLCTANKVKVYLIRTPIHSRSGELLNEDKFQQILSSRFKTIEFLDFKRFPLADAEFGDLEHLNYKGAEKFSLFFNLLMKENVLAQSEKQKFIDKEMVKE</sequence>
<dbReference type="STRING" id="550983.A4R26_32645"/>
<dbReference type="Proteomes" id="UP000192276">
    <property type="component" value="Unassembled WGS sequence"/>
</dbReference>
<evidence type="ECO:0000313" key="1">
    <source>
        <dbReference type="EMBL" id="OQP67837.1"/>
    </source>
</evidence>
<gene>
    <name evidence="1" type="ORF">A4R26_32645</name>
</gene>
<dbReference type="AlphaFoldDB" id="A0A1V9GBA3"/>
<proteinExistence type="predicted"/>
<dbReference type="EMBL" id="LWBP01000007">
    <property type="protein sequence ID" value="OQP67837.1"/>
    <property type="molecule type" value="Genomic_DNA"/>
</dbReference>
<evidence type="ECO:0008006" key="3">
    <source>
        <dbReference type="Google" id="ProtNLM"/>
    </source>
</evidence>
<evidence type="ECO:0000313" key="2">
    <source>
        <dbReference type="Proteomes" id="UP000192276"/>
    </source>
</evidence>